<dbReference type="Gene3D" id="3.40.50.2000">
    <property type="entry name" value="Glycogen Phosphorylase B"/>
    <property type="match status" value="2"/>
</dbReference>
<dbReference type="Pfam" id="PF00534">
    <property type="entry name" value="Glycos_transf_1"/>
    <property type="match status" value="1"/>
</dbReference>
<sequence>MRVVVVHGRYRSVAPSGENRVVDQEVRMLRAAGHDVRTYERHSDDIADWPARRRALLAMHSVRNGPVRSDLTGYLERERPDVVHVHNTFPLLSPSVLLACHDAGVPAVATVHNYKLLCASGDFYRDGAPCHDCADGQVAPALRHGCYRASHAATLPVAAGLVLNRRLWQQLVSAYLLISDSQRALLQGLALPEERVFVKPNFVDRAEVSPVPREHLVAHLGRLDEAKGIRLTMAAWEHHERSAPGSRLRLVIAGGGPLEGLVRDWAAGRERVRMVGTLDPSGVGALLDRALLAVVPSAWEEVFGLVAVEAMAHGSVPVAPARGSFPELVRDGWDGVLFEPGSAADLARVLGRADRDPGALLEVGERARATSRRRFSRERNLEQLLSIYRYAIAHPAGRTSHATRPASAPRTTSRAPATEG</sequence>
<dbReference type="SUPFAM" id="SSF53756">
    <property type="entry name" value="UDP-Glycosyltransferase/glycogen phosphorylase"/>
    <property type="match status" value="1"/>
</dbReference>
<feature type="domain" description="Glycosyltransferase subfamily 4-like N-terminal" evidence="5">
    <location>
        <begin position="17"/>
        <end position="205"/>
    </location>
</feature>
<accession>A0ABS2ME19</accession>
<evidence type="ECO:0000259" key="5">
    <source>
        <dbReference type="Pfam" id="PF13439"/>
    </source>
</evidence>
<dbReference type="EMBL" id="JAFBBZ010000001">
    <property type="protein sequence ID" value="MBM7509434.1"/>
    <property type="molecule type" value="Genomic_DNA"/>
</dbReference>
<proteinExistence type="predicted"/>
<dbReference type="InterPro" id="IPR001296">
    <property type="entry name" value="Glyco_trans_1"/>
</dbReference>
<reference evidence="6 7" key="1">
    <citation type="submission" date="2021-01" db="EMBL/GenBank/DDBJ databases">
        <title>Sequencing the genomes of 1000 actinobacteria strains.</title>
        <authorList>
            <person name="Klenk H.-P."/>
        </authorList>
    </citation>
    <scope>NUCLEOTIDE SEQUENCE [LARGE SCALE GENOMIC DNA]</scope>
    <source>
        <strain evidence="6 7">DSM 18239</strain>
    </source>
</reference>
<keyword evidence="7" id="KW-1185">Reference proteome</keyword>
<gene>
    <name evidence="6" type="ORF">JOE61_003248</name>
</gene>
<feature type="region of interest" description="Disordered" evidence="3">
    <location>
        <begin position="398"/>
        <end position="420"/>
    </location>
</feature>
<evidence type="ECO:0000313" key="7">
    <source>
        <dbReference type="Proteomes" id="UP000732378"/>
    </source>
</evidence>
<evidence type="ECO:0000256" key="1">
    <source>
        <dbReference type="ARBA" id="ARBA00022676"/>
    </source>
</evidence>
<dbReference type="RefSeq" id="WP_193667199.1">
    <property type="nucleotide sequence ID" value="NZ_JACDTV010000001.1"/>
</dbReference>
<protein>
    <submittedName>
        <fullName evidence="6">Glycosyltransferase involved in cell wall biosynthesis</fullName>
    </submittedName>
</protein>
<evidence type="ECO:0000259" key="4">
    <source>
        <dbReference type="Pfam" id="PF00534"/>
    </source>
</evidence>
<dbReference type="Proteomes" id="UP000732378">
    <property type="component" value="Unassembled WGS sequence"/>
</dbReference>
<dbReference type="PANTHER" id="PTHR45947">
    <property type="entry name" value="SULFOQUINOVOSYL TRANSFERASE SQD2"/>
    <property type="match status" value="1"/>
</dbReference>
<evidence type="ECO:0000256" key="3">
    <source>
        <dbReference type="SAM" id="MobiDB-lite"/>
    </source>
</evidence>
<evidence type="ECO:0000256" key="2">
    <source>
        <dbReference type="ARBA" id="ARBA00022679"/>
    </source>
</evidence>
<feature type="compositionally biased region" description="Polar residues" evidence="3">
    <location>
        <begin position="409"/>
        <end position="420"/>
    </location>
</feature>
<dbReference type="InterPro" id="IPR028098">
    <property type="entry name" value="Glyco_trans_4-like_N"/>
</dbReference>
<dbReference type="Pfam" id="PF13439">
    <property type="entry name" value="Glyco_transf_4"/>
    <property type="match status" value="1"/>
</dbReference>
<keyword evidence="2" id="KW-0808">Transferase</keyword>
<organism evidence="6 7">
    <name type="scientific">Nocardioides salarius</name>
    <dbReference type="NCBI Taxonomy" id="374513"/>
    <lineage>
        <taxon>Bacteria</taxon>
        <taxon>Bacillati</taxon>
        <taxon>Actinomycetota</taxon>
        <taxon>Actinomycetes</taxon>
        <taxon>Propionibacteriales</taxon>
        <taxon>Nocardioidaceae</taxon>
        <taxon>Nocardioides</taxon>
    </lineage>
</organism>
<name>A0ABS2ME19_9ACTN</name>
<feature type="domain" description="Glycosyl transferase family 1" evidence="4">
    <location>
        <begin position="212"/>
        <end position="368"/>
    </location>
</feature>
<dbReference type="PANTHER" id="PTHR45947:SF13">
    <property type="entry name" value="TRANSFERASE"/>
    <property type="match status" value="1"/>
</dbReference>
<comment type="caution">
    <text evidence="6">The sequence shown here is derived from an EMBL/GenBank/DDBJ whole genome shotgun (WGS) entry which is preliminary data.</text>
</comment>
<dbReference type="InterPro" id="IPR050194">
    <property type="entry name" value="Glycosyltransferase_grp1"/>
</dbReference>
<evidence type="ECO:0000313" key="6">
    <source>
        <dbReference type="EMBL" id="MBM7509434.1"/>
    </source>
</evidence>
<keyword evidence="1" id="KW-0328">Glycosyltransferase</keyword>